<accession>A0A2B7ZKT3</accession>
<proteinExistence type="predicted"/>
<organism evidence="1 2">
    <name type="scientific">[Emmonsia] crescens</name>
    <dbReference type="NCBI Taxonomy" id="73230"/>
    <lineage>
        <taxon>Eukaryota</taxon>
        <taxon>Fungi</taxon>
        <taxon>Dikarya</taxon>
        <taxon>Ascomycota</taxon>
        <taxon>Pezizomycotina</taxon>
        <taxon>Eurotiomycetes</taxon>
        <taxon>Eurotiomycetidae</taxon>
        <taxon>Onygenales</taxon>
        <taxon>Ajellomycetaceae</taxon>
        <taxon>Emergomyces</taxon>
    </lineage>
</organism>
<gene>
    <name evidence="1" type="ORF">GX50_03358</name>
</gene>
<sequence length="171" mass="19106">MAGKGNSEAARQRFCDFHLVTAAQEPPIKWQLQGMRFLIILGSQVATLSWHVFGGTMEYYRDNTQDNGQCGVPYQLDANGGACKIDPDVINRLFILGAFFIPLFSYMPDTFPTPHANVNMSECSFPFRRIGPMVDRLTMQSMGQHSVNPFHPLQLPAFIGQQGNTLCECLT</sequence>
<evidence type="ECO:0000313" key="1">
    <source>
        <dbReference type="EMBL" id="PGH33789.1"/>
    </source>
</evidence>
<evidence type="ECO:0000313" key="2">
    <source>
        <dbReference type="Proteomes" id="UP000226031"/>
    </source>
</evidence>
<reference evidence="1 2" key="1">
    <citation type="submission" date="2017-10" db="EMBL/GenBank/DDBJ databases">
        <title>Comparative genomics in systemic dimorphic fungi from Ajellomycetaceae.</title>
        <authorList>
            <person name="Munoz J.F."/>
            <person name="Mcewen J.G."/>
            <person name="Clay O.K."/>
            <person name="Cuomo C.A."/>
        </authorList>
    </citation>
    <scope>NUCLEOTIDE SEQUENCE [LARGE SCALE GENOMIC DNA]</scope>
    <source>
        <strain evidence="1 2">UAMH4076</strain>
    </source>
</reference>
<dbReference type="Proteomes" id="UP000226031">
    <property type="component" value="Unassembled WGS sequence"/>
</dbReference>
<dbReference type="EMBL" id="PDND01000054">
    <property type="protein sequence ID" value="PGH33789.1"/>
    <property type="molecule type" value="Genomic_DNA"/>
</dbReference>
<name>A0A2B7ZKT3_9EURO</name>
<protein>
    <submittedName>
        <fullName evidence="1">Uncharacterized protein</fullName>
    </submittedName>
</protein>
<dbReference type="AlphaFoldDB" id="A0A2B7ZKT3"/>
<keyword evidence="2" id="KW-1185">Reference proteome</keyword>
<comment type="caution">
    <text evidence="1">The sequence shown here is derived from an EMBL/GenBank/DDBJ whole genome shotgun (WGS) entry which is preliminary data.</text>
</comment>
<dbReference type="VEuPathDB" id="FungiDB:EMCG_09544"/>